<dbReference type="Pfam" id="PF00294">
    <property type="entry name" value="PfkB"/>
    <property type="match status" value="1"/>
</dbReference>
<evidence type="ECO:0000259" key="1">
    <source>
        <dbReference type="Pfam" id="PF00294"/>
    </source>
</evidence>
<gene>
    <name evidence="2" type="ORF">DFR64_0619</name>
</gene>
<evidence type="ECO:0000313" key="3">
    <source>
        <dbReference type="Proteomes" id="UP000256388"/>
    </source>
</evidence>
<protein>
    <submittedName>
        <fullName evidence="2">Sugar/nucleoside kinase (Ribokinase family)</fullName>
    </submittedName>
</protein>
<evidence type="ECO:0000313" key="2">
    <source>
        <dbReference type="EMBL" id="REG10758.1"/>
    </source>
</evidence>
<dbReference type="Proteomes" id="UP000256388">
    <property type="component" value="Unassembled WGS sequence"/>
</dbReference>
<dbReference type="GO" id="GO:0016301">
    <property type="term" value="F:kinase activity"/>
    <property type="evidence" value="ECO:0007669"/>
    <property type="project" value="UniProtKB-KW"/>
</dbReference>
<keyword evidence="2" id="KW-0418">Kinase</keyword>
<accession>A0A347ZTN3</accession>
<dbReference type="SUPFAM" id="SSF53613">
    <property type="entry name" value="Ribokinase-like"/>
    <property type="match status" value="1"/>
</dbReference>
<dbReference type="AlphaFoldDB" id="A0A347ZTN3"/>
<keyword evidence="3" id="KW-1185">Reference proteome</keyword>
<dbReference type="PANTHER" id="PTHR47098:SF2">
    <property type="entry name" value="PROTEIN MAK32"/>
    <property type="match status" value="1"/>
</dbReference>
<comment type="caution">
    <text evidence="2">The sequence shown here is derived from an EMBL/GenBank/DDBJ whole genome shotgun (WGS) entry which is preliminary data.</text>
</comment>
<dbReference type="InterPro" id="IPR029056">
    <property type="entry name" value="Ribokinase-like"/>
</dbReference>
<dbReference type="InterPro" id="IPR011611">
    <property type="entry name" value="PfkB_dom"/>
</dbReference>
<dbReference type="PANTHER" id="PTHR47098">
    <property type="entry name" value="PROTEIN MAK32"/>
    <property type="match status" value="1"/>
</dbReference>
<reference evidence="2 3" key="1">
    <citation type="submission" date="2018-08" db="EMBL/GenBank/DDBJ databases">
        <title>Genomic Encyclopedia of Type Strains, Phase IV (KMG-IV): sequencing the most valuable type-strain genomes for metagenomic binning, comparative biology and taxonomic classification.</title>
        <authorList>
            <person name="Goeker M."/>
        </authorList>
    </citation>
    <scope>NUCLEOTIDE SEQUENCE [LARGE SCALE GENOMIC DNA]</scope>
    <source>
        <strain evidence="2 3">DSM 23923</strain>
    </source>
</reference>
<feature type="domain" description="Carbohydrate kinase PfkB" evidence="1">
    <location>
        <begin position="30"/>
        <end position="271"/>
    </location>
</feature>
<sequence length="300" mass="33473">MNYADGSKAEGFLGGTIYTVAGVKPYSDDVLFITTAGPDFDQYFGDYYRKNGLSMDGVQFVLPKTEYRILDYAADGRWWEYSKYGEDFDKEWGLAALVKTDFVTKYSNEETLGIYFESGVRESVWQGLAEIRKAAPNARIMWEIPTYDIDNPEVKDEIGALIENVDIYSLNLPESMTYFGTKTEEESIQAIKDLDKPCFFRVGTKGAYMIQDGKAWFAPANGVEKSVDATGCGNCSTGTAMYGFCEGLHPLKTVILANLAAALNALQFGPYPQFTEELRMELLAKADTTFKQLMEDANVS</sequence>
<dbReference type="EMBL" id="QUMS01000001">
    <property type="protein sequence ID" value="REG10758.1"/>
    <property type="molecule type" value="Genomic_DNA"/>
</dbReference>
<proteinExistence type="predicted"/>
<dbReference type="Gene3D" id="3.40.1190.20">
    <property type="match status" value="1"/>
</dbReference>
<organism evidence="2 3">
    <name type="scientific">Pelolinea submarina</name>
    <dbReference type="NCBI Taxonomy" id="913107"/>
    <lineage>
        <taxon>Bacteria</taxon>
        <taxon>Bacillati</taxon>
        <taxon>Chloroflexota</taxon>
        <taxon>Anaerolineae</taxon>
        <taxon>Anaerolineales</taxon>
        <taxon>Anaerolineaceae</taxon>
        <taxon>Pelolinea</taxon>
    </lineage>
</organism>
<keyword evidence="2" id="KW-0808">Transferase</keyword>
<name>A0A347ZTN3_9CHLR</name>